<feature type="domain" description="Pseudouridine synthase I TruA alpha/beta" evidence="6">
    <location>
        <begin position="148"/>
        <end position="250"/>
    </location>
</feature>
<dbReference type="EMBL" id="CP065956">
    <property type="protein sequence ID" value="QSR87639.1"/>
    <property type="molecule type" value="Genomic_DNA"/>
</dbReference>
<dbReference type="NCBIfam" id="TIGR00071">
    <property type="entry name" value="hisT_truA"/>
    <property type="match status" value="1"/>
</dbReference>
<dbReference type="InterPro" id="IPR020094">
    <property type="entry name" value="TruA/RsuA/RluB/E/F_N"/>
</dbReference>
<comment type="catalytic activity">
    <reaction evidence="4 5">
        <text>uridine(38/39/40) in tRNA = pseudouridine(38/39/40) in tRNA</text>
        <dbReference type="Rhea" id="RHEA:22376"/>
        <dbReference type="Rhea" id="RHEA-COMP:10085"/>
        <dbReference type="Rhea" id="RHEA-COMP:10087"/>
        <dbReference type="ChEBI" id="CHEBI:65314"/>
        <dbReference type="ChEBI" id="CHEBI:65315"/>
        <dbReference type="EC" id="5.4.99.12"/>
    </reaction>
</comment>
<dbReference type="InterPro" id="IPR020097">
    <property type="entry name" value="PsdUridine_synth_TruA_a/b_dom"/>
</dbReference>
<feature type="domain" description="Pseudouridine synthase I TruA alpha/beta" evidence="6">
    <location>
        <begin position="13"/>
        <end position="108"/>
    </location>
</feature>
<dbReference type="Pfam" id="PF01416">
    <property type="entry name" value="PseudoU_synth_1"/>
    <property type="match status" value="2"/>
</dbReference>
<evidence type="ECO:0000256" key="2">
    <source>
        <dbReference type="ARBA" id="ARBA00022694"/>
    </source>
</evidence>
<comment type="function">
    <text evidence="4">Formation of pseudouridine at positions 38, 39 and 40 in the anticodon stem and loop of transfer RNAs.</text>
</comment>
<comment type="subunit">
    <text evidence="4">Homodimer.</text>
</comment>
<comment type="caution">
    <text evidence="4">Lacks conserved residue(s) required for the propagation of feature annotation.</text>
</comment>
<evidence type="ECO:0000259" key="6">
    <source>
        <dbReference type="Pfam" id="PF01416"/>
    </source>
</evidence>
<proteinExistence type="inferred from homology"/>
<dbReference type="SUPFAM" id="SSF55120">
    <property type="entry name" value="Pseudouridine synthase"/>
    <property type="match status" value="1"/>
</dbReference>
<evidence type="ECO:0000256" key="5">
    <source>
        <dbReference type="RuleBase" id="RU003792"/>
    </source>
</evidence>
<dbReference type="CDD" id="cd02570">
    <property type="entry name" value="PseudoU_synth_EcTruA"/>
    <property type="match status" value="1"/>
</dbReference>
<keyword evidence="8" id="KW-1185">Reference proteome</keyword>
<keyword evidence="2 4" id="KW-0819">tRNA processing</keyword>
<feature type="active site" description="Nucleophile" evidence="4">
    <location>
        <position position="56"/>
    </location>
</feature>
<dbReference type="PIRSF" id="PIRSF001430">
    <property type="entry name" value="tRNA_psdUrid_synth"/>
    <property type="match status" value="1"/>
</dbReference>
<dbReference type="InterPro" id="IPR020103">
    <property type="entry name" value="PsdUridine_synth_cat_dom_sf"/>
</dbReference>
<organism evidence="7 8">
    <name type="scientific">Candidatus Methylacidiphilum infernorum</name>
    <dbReference type="NCBI Taxonomy" id="511746"/>
    <lineage>
        <taxon>Bacteria</taxon>
        <taxon>Pseudomonadati</taxon>
        <taxon>Verrucomicrobiota</taxon>
        <taxon>Methylacidiphilae</taxon>
        <taxon>Methylacidiphilales</taxon>
        <taxon>Methylacidiphilaceae</taxon>
        <taxon>Methylacidiphilum (ex Ratnadevi et al. 2023)</taxon>
    </lineage>
</organism>
<dbReference type="EC" id="5.4.99.12" evidence="4"/>
<keyword evidence="3 4" id="KW-0413">Isomerase</keyword>
<dbReference type="Gene3D" id="3.30.70.580">
    <property type="entry name" value="Pseudouridine synthase I, catalytic domain, N-terminal subdomain"/>
    <property type="match status" value="1"/>
</dbReference>
<evidence type="ECO:0000313" key="7">
    <source>
        <dbReference type="EMBL" id="QSR87639.1"/>
    </source>
</evidence>
<dbReference type="PANTHER" id="PTHR11142">
    <property type="entry name" value="PSEUDOURIDYLATE SYNTHASE"/>
    <property type="match status" value="1"/>
</dbReference>
<evidence type="ECO:0000313" key="8">
    <source>
        <dbReference type="Proteomes" id="UP000663088"/>
    </source>
</evidence>
<dbReference type="InterPro" id="IPR020095">
    <property type="entry name" value="PsdUridine_synth_TruA_C"/>
</dbReference>
<evidence type="ECO:0000256" key="4">
    <source>
        <dbReference type="HAMAP-Rule" id="MF_00171"/>
    </source>
</evidence>
<dbReference type="GO" id="GO:0160147">
    <property type="term" value="F:tRNA pseudouridine(38-40) synthase activity"/>
    <property type="evidence" value="ECO:0007669"/>
    <property type="project" value="UniProtKB-EC"/>
</dbReference>
<comment type="similarity">
    <text evidence="1 4 5">Belongs to the tRNA pseudouridine synthase TruA family.</text>
</comment>
<accession>A0ABX7PYJ7</accession>
<evidence type="ECO:0000256" key="3">
    <source>
        <dbReference type="ARBA" id="ARBA00023235"/>
    </source>
</evidence>
<sequence length="255" mass="28807">MNLAVVGYKLTLSYCGSGFHGWQKQGELPTVQRALEEAVAKIWEEPIPVEGAGRTDAGVHAKGQVASFAAPRKLEPEVLKRALNYHLPDTVRVWDARIVPRKFSARFDAVSKTYQYLLWNNPVMDPFYLGRAWHIPRALDVEVMNETARLFLGKHNFAAFVSNPGIPVKNPVRTVLDCSFFKQDSLVFFNIKADGFLYRMVRNMVGALVKVGLGRLSRQELKKIFENQKRIEAFAAAPPWGLYLLAVDYPPDKES</sequence>
<dbReference type="Proteomes" id="UP000663088">
    <property type="component" value="Chromosome"/>
</dbReference>
<feature type="binding site" evidence="4">
    <location>
        <position position="114"/>
    </location>
    <ligand>
        <name>substrate</name>
    </ligand>
</feature>
<dbReference type="InterPro" id="IPR001406">
    <property type="entry name" value="PsdUridine_synth_TruA"/>
</dbReference>
<name>A0ABX7PYJ7_9BACT</name>
<evidence type="ECO:0000256" key="1">
    <source>
        <dbReference type="ARBA" id="ARBA00009375"/>
    </source>
</evidence>
<dbReference type="HAMAP" id="MF_00171">
    <property type="entry name" value="TruA"/>
    <property type="match status" value="1"/>
</dbReference>
<dbReference type="PANTHER" id="PTHR11142:SF0">
    <property type="entry name" value="TRNA PSEUDOURIDINE SYNTHASE-LIKE 1"/>
    <property type="match status" value="1"/>
</dbReference>
<dbReference type="RefSeq" id="WP_206848085.1">
    <property type="nucleotide sequence ID" value="NZ_CP065956.1"/>
</dbReference>
<reference evidence="7 8" key="1">
    <citation type="submission" date="2020-12" db="EMBL/GenBank/DDBJ databases">
        <authorList>
            <person name="Awala S.I."/>
            <person name="Gwak J.-H."/>
            <person name="Kim S.-J."/>
            <person name="Rhee S.-K."/>
        </authorList>
    </citation>
    <scope>NUCLEOTIDE SEQUENCE [LARGE SCALE GENOMIC DNA]</scope>
    <source>
        <strain evidence="7 8">IT5</strain>
    </source>
</reference>
<protein>
    <recommendedName>
        <fullName evidence="4">tRNA pseudouridine synthase A</fullName>
        <ecNumber evidence="4">5.4.99.12</ecNumber>
    </recommendedName>
    <alternativeName>
        <fullName evidence="4">tRNA pseudouridine(38-40) synthase</fullName>
    </alternativeName>
    <alternativeName>
        <fullName evidence="4">tRNA pseudouridylate synthase I</fullName>
    </alternativeName>
    <alternativeName>
        <fullName evidence="4">tRNA-uridine isomerase I</fullName>
    </alternativeName>
</protein>
<gene>
    <name evidence="4 7" type="primary">truA</name>
    <name evidence="7" type="ORF">EM20IM_04795</name>
</gene>
<dbReference type="Gene3D" id="3.30.70.660">
    <property type="entry name" value="Pseudouridine synthase I, catalytic domain, C-terminal subdomain"/>
    <property type="match status" value="1"/>
</dbReference>